<dbReference type="Proteomes" id="UP000318590">
    <property type="component" value="Unassembled WGS sequence"/>
</dbReference>
<comment type="caution">
    <text evidence="2">The sequence shown here is derived from an EMBL/GenBank/DDBJ whole genome shotgun (WGS) entry which is preliminary data.</text>
</comment>
<dbReference type="InterPro" id="IPR037523">
    <property type="entry name" value="VOC_core"/>
</dbReference>
<dbReference type="SUPFAM" id="SSF54593">
    <property type="entry name" value="Glyoxalase/Bleomycin resistance protein/Dihydroxybiphenyl dioxygenase"/>
    <property type="match status" value="1"/>
</dbReference>
<feature type="domain" description="VOC" evidence="1">
    <location>
        <begin position="2"/>
        <end position="126"/>
    </location>
</feature>
<dbReference type="GO" id="GO:0051213">
    <property type="term" value="F:dioxygenase activity"/>
    <property type="evidence" value="ECO:0007669"/>
    <property type="project" value="UniProtKB-KW"/>
</dbReference>
<name>A0A547PN63_9RHOB</name>
<dbReference type="PANTHER" id="PTHR36113">
    <property type="entry name" value="LYASE, PUTATIVE-RELATED-RELATED"/>
    <property type="match status" value="1"/>
</dbReference>
<gene>
    <name evidence="2" type="ORF">FEV53_15910</name>
</gene>
<protein>
    <submittedName>
        <fullName evidence="2">Glyoxalase/bleomycin resistance/extradiol dioxygenase family protein</fullName>
    </submittedName>
</protein>
<reference evidence="2 3" key="1">
    <citation type="submission" date="2019-06" db="EMBL/GenBank/DDBJ databases">
        <title>Paenimaribius caenipelagi gen. nov., sp. nov., isolated from a tidal flat.</title>
        <authorList>
            <person name="Yoon J.-H."/>
        </authorList>
    </citation>
    <scope>NUCLEOTIDE SEQUENCE [LARGE SCALE GENOMIC DNA]</scope>
    <source>
        <strain evidence="2 3">JBTF-M29</strain>
    </source>
</reference>
<dbReference type="PANTHER" id="PTHR36113:SF1">
    <property type="entry name" value="GLYOXALASE_BLEOMYCIN RESISTANCE PROTEIN_DIOXYGENASE"/>
    <property type="match status" value="1"/>
</dbReference>
<evidence type="ECO:0000259" key="1">
    <source>
        <dbReference type="PROSITE" id="PS51819"/>
    </source>
</evidence>
<dbReference type="RefSeq" id="WP_142835778.1">
    <property type="nucleotide sequence ID" value="NZ_VFSV01000039.1"/>
</dbReference>
<dbReference type="InterPro" id="IPR029068">
    <property type="entry name" value="Glyas_Bleomycin-R_OHBP_Dase"/>
</dbReference>
<evidence type="ECO:0000313" key="2">
    <source>
        <dbReference type="EMBL" id="TRD15569.1"/>
    </source>
</evidence>
<keyword evidence="2" id="KW-0223">Dioxygenase</keyword>
<dbReference type="Gene3D" id="3.10.180.10">
    <property type="entry name" value="2,3-Dihydroxybiphenyl 1,2-Dioxygenase, domain 1"/>
    <property type="match status" value="1"/>
</dbReference>
<organism evidence="2 3">
    <name type="scientific">Palleronia caenipelagi</name>
    <dbReference type="NCBI Taxonomy" id="2489174"/>
    <lineage>
        <taxon>Bacteria</taxon>
        <taxon>Pseudomonadati</taxon>
        <taxon>Pseudomonadota</taxon>
        <taxon>Alphaproteobacteria</taxon>
        <taxon>Rhodobacterales</taxon>
        <taxon>Roseobacteraceae</taxon>
        <taxon>Palleronia</taxon>
    </lineage>
</organism>
<accession>A0A547PN63</accession>
<dbReference type="InterPro" id="IPR004360">
    <property type="entry name" value="Glyas_Fos-R_dOase_dom"/>
</dbReference>
<dbReference type="EMBL" id="VFSV01000039">
    <property type="protein sequence ID" value="TRD15569.1"/>
    <property type="molecule type" value="Genomic_DNA"/>
</dbReference>
<keyword evidence="3" id="KW-1185">Reference proteome</keyword>
<evidence type="ECO:0000313" key="3">
    <source>
        <dbReference type="Proteomes" id="UP000318590"/>
    </source>
</evidence>
<keyword evidence="2" id="KW-0560">Oxidoreductase</keyword>
<dbReference type="OrthoDB" id="9800438at2"/>
<proteinExistence type="predicted"/>
<sequence length="126" mass="14182">MKLAHLALWTQDLEAAAAFWKSYFDAEIGDRYESRNRRGFASRFVQIRGIEARIEIMEGPWVTPHPGETSGWAHIALSVGSKSQVDTFADLFRHDGLLVSEPRKTGDGYYEAVVRSPEGTLIEIVE</sequence>
<dbReference type="PROSITE" id="PS51819">
    <property type="entry name" value="VOC"/>
    <property type="match status" value="1"/>
</dbReference>
<dbReference type="Pfam" id="PF00903">
    <property type="entry name" value="Glyoxalase"/>
    <property type="match status" value="1"/>
</dbReference>
<dbReference type="InterPro" id="IPR051332">
    <property type="entry name" value="Fosfomycin_Res_Enzymes"/>
</dbReference>
<dbReference type="AlphaFoldDB" id="A0A547PN63"/>